<gene>
    <name evidence="2" type="ORF">ANN_07662</name>
</gene>
<reference evidence="2 3" key="1">
    <citation type="journal article" date="2022" name="Allergy">
        <title>Genome assembly and annotation of Periplaneta americana reveal a comprehensive cockroach allergen profile.</title>
        <authorList>
            <person name="Wang L."/>
            <person name="Xiong Q."/>
            <person name="Saelim N."/>
            <person name="Wang L."/>
            <person name="Nong W."/>
            <person name="Wan A.T."/>
            <person name="Shi M."/>
            <person name="Liu X."/>
            <person name="Cao Q."/>
            <person name="Hui J.H.L."/>
            <person name="Sookrung N."/>
            <person name="Leung T.F."/>
            <person name="Tungtrongchitr A."/>
            <person name="Tsui S.K.W."/>
        </authorList>
    </citation>
    <scope>NUCLEOTIDE SEQUENCE [LARGE SCALE GENOMIC DNA]</scope>
    <source>
        <strain evidence="2">PWHHKU_190912</strain>
    </source>
</reference>
<evidence type="ECO:0000256" key="1">
    <source>
        <dbReference type="SAM" id="MobiDB-lite"/>
    </source>
</evidence>
<name>A0ABQ8SZW5_PERAM</name>
<comment type="caution">
    <text evidence="2">The sequence shown here is derived from an EMBL/GenBank/DDBJ whole genome shotgun (WGS) entry which is preliminary data.</text>
</comment>
<feature type="region of interest" description="Disordered" evidence="1">
    <location>
        <begin position="70"/>
        <end position="108"/>
    </location>
</feature>
<evidence type="ECO:0000313" key="3">
    <source>
        <dbReference type="Proteomes" id="UP001148838"/>
    </source>
</evidence>
<dbReference type="Proteomes" id="UP001148838">
    <property type="component" value="Unassembled WGS sequence"/>
</dbReference>
<accession>A0ABQ8SZW5</accession>
<proteinExistence type="predicted"/>
<organism evidence="2 3">
    <name type="scientific">Periplaneta americana</name>
    <name type="common">American cockroach</name>
    <name type="synonym">Blatta americana</name>
    <dbReference type="NCBI Taxonomy" id="6978"/>
    <lineage>
        <taxon>Eukaryota</taxon>
        <taxon>Metazoa</taxon>
        <taxon>Ecdysozoa</taxon>
        <taxon>Arthropoda</taxon>
        <taxon>Hexapoda</taxon>
        <taxon>Insecta</taxon>
        <taxon>Pterygota</taxon>
        <taxon>Neoptera</taxon>
        <taxon>Polyneoptera</taxon>
        <taxon>Dictyoptera</taxon>
        <taxon>Blattodea</taxon>
        <taxon>Blattoidea</taxon>
        <taxon>Blattidae</taxon>
        <taxon>Blattinae</taxon>
        <taxon>Periplaneta</taxon>
    </lineage>
</organism>
<keyword evidence="3" id="KW-1185">Reference proteome</keyword>
<dbReference type="EMBL" id="JAJSOF020000017">
    <property type="protein sequence ID" value="KAJ4439538.1"/>
    <property type="molecule type" value="Genomic_DNA"/>
</dbReference>
<protein>
    <submittedName>
        <fullName evidence="2">Uncharacterized protein</fullName>
    </submittedName>
</protein>
<sequence length="143" mass="15881">MTLAGEFQKEQADTEASVTQLSLVFYLFSSSSALSAFIGDDSWTPLHCLPAAEDQVSLDGTIEAEEEKKKLVGSLDEKKLPTEGCTERNDEREKSSGQKNISDDRRQGNNYNLYFNPHYPFLTCTTSALNGSYVTMLTFFTAV</sequence>
<feature type="compositionally biased region" description="Basic and acidic residues" evidence="1">
    <location>
        <begin position="70"/>
        <end position="107"/>
    </location>
</feature>
<evidence type="ECO:0000313" key="2">
    <source>
        <dbReference type="EMBL" id="KAJ4439538.1"/>
    </source>
</evidence>